<feature type="region of interest" description="Disordered" evidence="1">
    <location>
        <begin position="28"/>
        <end position="52"/>
    </location>
</feature>
<proteinExistence type="predicted"/>
<name>A0A2G9RKU3_AQUCT</name>
<reference evidence="2" key="1">
    <citation type="submission" date="2017-08" db="EMBL/GenBank/DDBJ databases">
        <title>Assembly of the North American Bullfrog Genome.</title>
        <authorList>
            <person name="Warren R.L."/>
            <person name="Vandervalk B.P."/>
            <person name="Kucuk E."/>
            <person name="Birol I."/>
            <person name="Helbing C."/>
            <person name="Pandoh P."/>
            <person name="Behsaz B."/>
            <person name="Mohamadi H."/>
            <person name="Chu J."/>
            <person name="Jackman S."/>
            <person name="Hammond S.A."/>
            <person name="Veldhoen N."/>
            <person name="Kirk H."/>
            <person name="Zhao Y."/>
            <person name="Coope R."/>
            <person name="Pleasance S."/>
            <person name="Moore R."/>
            <person name="Holt R."/>
        </authorList>
    </citation>
    <scope>NUCLEOTIDE SEQUENCE</scope>
    <source>
        <strain evidence="2">Bruno</strain>
        <tissue evidence="2">Liver</tissue>
    </source>
</reference>
<organism evidence="2">
    <name type="scientific">Aquarana catesbeiana</name>
    <name type="common">American bullfrog</name>
    <name type="synonym">Rana catesbeiana</name>
    <dbReference type="NCBI Taxonomy" id="8400"/>
    <lineage>
        <taxon>Eukaryota</taxon>
        <taxon>Metazoa</taxon>
        <taxon>Chordata</taxon>
        <taxon>Craniata</taxon>
        <taxon>Vertebrata</taxon>
        <taxon>Euteleostomi</taxon>
        <taxon>Amphibia</taxon>
        <taxon>Batrachia</taxon>
        <taxon>Anura</taxon>
        <taxon>Neobatrachia</taxon>
        <taxon>Ranoidea</taxon>
        <taxon>Ranidae</taxon>
        <taxon>Aquarana</taxon>
    </lineage>
</organism>
<accession>A0A2G9RKU3</accession>
<gene>
    <name evidence="2" type="ORF">AB205_0156510</name>
</gene>
<protein>
    <submittedName>
        <fullName evidence="2">Uncharacterized protein</fullName>
    </submittedName>
</protein>
<dbReference type="AlphaFoldDB" id="A0A2G9RKU3"/>
<feature type="compositionally biased region" description="Polar residues" evidence="1">
    <location>
        <begin position="42"/>
        <end position="52"/>
    </location>
</feature>
<dbReference type="EMBL" id="KV935070">
    <property type="protein sequence ID" value="PIO28474.1"/>
    <property type="molecule type" value="Genomic_DNA"/>
</dbReference>
<sequence>MPGRIALSSGKWKCANCLASPSMAYASRGYPGPPSPSKTLRPRSQTSSNCENVQKAGKCSRLNVLLEPTLPGRRSRAFSDASNGHYTLFGTHAFLLYVKIMPLLQ</sequence>
<evidence type="ECO:0000313" key="2">
    <source>
        <dbReference type="EMBL" id="PIO28474.1"/>
    </source>
</evidence>
<evidence type="ECO:0000256" key="1">
    <source>
        <dbReference type="SAM" id="MobiDB-lite"/>
    </source>
</evidence>